<organism evidence="2 3">
    <name type="scientific">Planktothrix rubescens CCAP 1459/22</name>
    <dbReference type="NCBI Taxonomy" id="329571"/>
    <lineage>
        <taxon>Bacteria</taxon>
        <taxon>Bacillati</taxon>
        <taxon>Cyanobacteriota</taxon>
        <taxon>Cyanophyceae</taxon>
        <taxon>Oscillatoriophycideae</taxon>
        <taxon>Oscillatoriales</taxon>
        <taxon>Microcoleaceae</taxon>
        <taxon>Planktothrix</taxon>
    </lineage>
</organism>
<reference evidence="2" key="1">
    <citation type="submission" date="2020-05" db="EMBL/GenBank/DDBJ databases">
        <authorList>
            <consortium name="Genoscope - CEA"/>
            <person name="William W."/>
        </authorList>
    </citation>
    <scope>NUCLEOTIDE SEQUENCE [LARGE SCALE GENOMIC DNA]</scope>
    <source>
        <strain evidence="2">PCC 7821</strain>
    </source>
</reference>
<proteinExistence type="predicted"/>
<evidence type="ECO:0000256" key="1">
    <source>
        <dbReference type="SAM" id="Phobius"/>
    </source>
</evidence>
<dbReference type="RefSeq" id="WP_026796519.1">
    <property type="nucleotide sequence ID" value="NZ_LR812490.1"/>
</dbReference>
<gene>
    <name evidence="2" type="ORF">PLAN_30551</name>
</gene>
<keyword evidence="3" id="KW-1185">Reference proteome</keyword>
<protein>
    <submittedName>
        <fullName evidence="2">Uncharacterized protein</fullName>
    </submittedName>
</protein>
<name>A0A6J7ZMX5_PLARU</name>
<accession>A0A6J7ZMX5</accession>
<dbReference type="EMBL" id="CZCZ02000013">
    <property type="protein sequence ID" value="CAC5343347.1"/>
    <property type="molecule type" value="Genomic_DNA"/>
</dbReference>
<keyword evidence="1" id="KW-0812">Transmembrane</keyword>
<comment type="caution">
    <text evidence="2">The sequence shown here is derived from an EMBL/GenBank/DDBJ whole genome shotgun (WGS) entry which is preliminary data.</text>
</comment>
<keyword evidence="1" id="KW-0472">Membrane</keyword>
<dbReference type="Proteomes" id="UP000196521">
    <property type="component" value="Chromosome"/>
</dbReference>
<feature type="transmembrane region" description="Helical" evidence="1">
    <location>
        <begin position="52"/>
        <end position="71"/>
    </location>
</feature>
<sequence length="92" mass="10336">MTQYVPDETYIPTEDYNQIKARVKRQIDSMNEADLRTIAKSEASLRAYLADAFRSIAALFGYIIGQIVGTFRDMGRGISRGWRAGWEAGLGD</sequence>
<dbReference type="EMBL" id="LR812490">
    <property type="protein sequence ID" value="CAC5343347.1"/>
    <property type="molecule type" value="Genomic_DNA"/>
</dbReference>
<evidence type="ECO:0000313" key="2">
    <source>
        <dbReference type="EMBL" id="CAC5343347.1"/>
    </source>
</evidence>
<evidence type="ECO:0000313" key="3">
    <source>
        <dbReference type="Proteomes" id="UP000196521"/>
    </source>
</evidence>
<keyword evidence="1" id="KW-1133">Transmembrane helix</keyword>
<dbReference type="AlphaFoldDB" id="A0A6J7ZMX5"/>